<dbReference type="Gene3D" id="3.40.50.12780">
    <property type="entry name" value="N-terminal domain of ligase-like"/>
    <property type="match status" value="1"/>
</dbReference>
<dbReference type="InterPro" id="IPR010071">
    <property type="entry name" value="AA_adenyl_dom"/>
</dbReference>
<dbReference type="Pfam" id="PF00550">
    <property type="entry name" value="PP-binding"/>
    <property type="match status" value="1"/>
</dbReference>
<dbReference type="InterPro" id="IPR036736">
    <property type="entry name" value="ACP-like_sf"/>
</dbReference>
<dbReference type="InterPro" id="IPR020806">
    <property type="entry name" value="PKS_PP-bd"/>
</dbReference>
<sequence>MPSRPEAVSASQRRFWFLDQITPGVPVYNSYSAIDLSGPLDPALAVRALQGVVRRHRILRSRFRDEDGQPAIDTSTGDQPAAIPFIDLSALPDPARGTTAGGLVDRLAHRRFDIQRGPLFRAAVIRTETDRHIVLFGVHHIVSDGWSVQVVFRDFRDLYATLAENGEFRPTHSRPQFSDVVARQEKWRNSAGHDRQLDYWRGRLDGIPGDSRVPPDRGARTDAGHAAGHARYAIADDLAGRLRALARAERVTLFMVLLTGLKITVSRYLQRGDITVGTPIAMRDDPDVQDMVGPLLNTLALRTDLSGAPTVRQALLRVRDTCLAAYDNQDVPFDSVVAALGGGRDLENSPFFQILFQYVAGAGERHSFAGLRASLREVELGLAKLDLTLDVVEDDGALELVARYRASSYDRATIDRLAGHWQSVLVGMCERPDADIEDLDVLAPAERSVVASASTGAPVVAPAATSVLDLFERIADADPYAEAVVCGSVRLGYGQLDRRANQLAHRLRELGVAPETRVGILMERSVETIVAVLAVWKAGGAYVPVDTDMPAARREAILADAGVTVLLTQEQLAGDLADDRRHVLTVDPDHTAFGHLSTDRPPRTTAAGQLSYVIYTSGSTGQPKGVMATHGGLLGTCLAWEHAFGLRGRIRSHLQMANFCFDGFLGELVRSLTSGAKLVVCPREFLLSPDRLLALIRDERVDVADFVPTVLRALSGHLERSGQGLGGLRLVIVGSDTVPADELARLRRLGGPDTAVVNCYGLTEATVDSTYFVCPPDWPEDTSVLIGEPLPGMTVHLLDPALRPVPPGMPGTIFVGGPTVARGYLGDPGRTASVFLPDPFSPLPGARMYRTGDRARFRRTPQGLRIEYLGRADQQVKIRAYRVELGEIEAALRRLPGVRDAVAVVNDSDPTDRRVHAFVAAAETAETRDWHAALRATLPHYMLPDRLVLLPALPTTATGKTDRRALAGRPGREIPLPGTGTPPRTETERRLARLWTRVLRGRRTGVHDDFFVAGGDSLLAMQLVARVRAEWGIEYGLRQFFRQPTIAQVAARIDAEDERPDRDLARLDEIVPVAREVVRHPADGTP</sequence>
<protein>
    <submittedName>
        <fullName evidence="6">Amino acid adenylation domain-containing protein</fullName>
    </submittedName>
</protein>
<dbReference type="InterPro" id="IPR042099">
    <property type="entry name" value="ANL_N_sf"/>
</dbReference>
<name>A0ABU2WTC1_9ACTN</name>
<dbReference type="CDD" id="cd05930">
    <property type="entry name" value="A_NRPS"/>
    <property type="match status" value="1"/>
</dbReference>
<dbReference type="InterPro" id="IPR000873">
    <property type="entry name" value="AMP-dep_synth/lig_dom"/>
</dbReference>
<dbReference type="InterPro" id="IPR009081">
    <property type="entry name" value="PP-bd_ACP"/>
</dbReference>
<dbReference type="PROSITE" id="PS50075">
    <property type="entry name" value="CARRIER"/>
    <property type="match status" value="1"/>
</dbReference>
<dbReference type="SUPFAM" id="SSF47336">
    <property type="entry name" value="ACP-like"/>
    <property type="match status" value="1"/>
</dbReference>
<evidence type="ECO:0000259" key="5">
    <source>
        <dbReference type="PROSITE" id="PS50075"/>
    </source>
</evidence>
<keyword evidence="3" id="KW-0597">Phosphoprotein</keyword>
<evidence type="ECO:0000256" key="4">
    <source>
        <dbReference type="SAM" id="MobiDB-lite"/>
    </source>
</evidence>
<dbReference type="Gene3D" id="3.30.559.10">
    <property type="entry name" value="Chloramphenicol acetyltransferase-like domain"/>
    <property type="match status" value="1"/>
</dbReference>
<dbReference type="Gene3D" id="3.30.300.30">
    <property type="match status" value="1"/>
</dbReference>
<evidence type="ECO:0000256" key="2">
    <source>
        <dbReference type="ARBA" id="ARBA00022450"/>
    </source>
</evidence>
<dbReference type="RefSeq" id="WP_311411314.1">
    <property type="nucleotide sequence ID" value="NZ_JAVRFL010000008.1"/>
</dbReference>
<dbReference type="PROSITE" id="PS00455">
    <property type="entry name" value="AMP_BINDING"/>
    <property type="match status" value="1"/>
</dbReference>
<organism evidence="6 7">
    <name type="scientific">Micromonospora reichwaldensis</name>
    <dbReference type="NCBI Taxonomy" id="3075516"/>
    <lineage>
        <taxon>Bacteria</taxon>
        <taxon>Bacillati</taxon>
        <taxon>Actinomycetota</taxon>
        <taxon>Actinomycetes</taxon>
        <taxon>Micromonosporales</taxon>
        <taxon>Micromonosporaceae</taxon>
        <taxon>Micromonospora</taxon>
    </lineage>
</organism>
<dbReference type="Pfam" id="PF13193">
    <property type="entry name" value="AMP-binding_C"/>
    <property type="match status" value="1"/>
</dbReference>
<dbReference type="PANTHER" id="PTHR45527">
    <property type="entry name" value="NONRIBOSOMAL PEPTIDE SYNTHETASE"/>
    <property type="match status" value="1"/>
</dbReference>
<dbReference type="Pfam" id="PF00501">
    <property type="entry name" value="AMP-binding"/>
    <property type="match status" value="1"/>
</dbReference>
<feature type="compositionally biased region" description="Low complexity" evidence="4">
    <location>
        <begin position="975"/>
        <end position="984"/>
    </location>
</feature>
<gene>
    <name evidence="6" type="ORF">RM555_09070</name>
</gene>
<keyword evidence="2" id="KW-0596">Phosphopantetheine</keyword>
<reference evidence="6" key="1">
    <citation type="submission" date="2023-09" db="EMBL/GenBank/DDBJ databases">
        <title>30 novel species of actinomycetes from the DSMZ collection.</title>
        <authorList>
            <person name="Nouioui I."/>
        </authorList>
    </citation>
    <scope>NUCLEOTIDE SEQUENCE</scope>
    <source>
        <strain evidence="6">DSM 115977</strain>
    </source>
</reference>
<dbReference type="InterPro" id="IPR045851">
    <property type="entry name" value="AMP-bd_C_sf"/>
</dbReference>
<dbReference type="InterPro" id="IPR001242">
    <property type="entry name" value="Condensation_dom"/>
</dbReference>
<dbReference type="Pfam" id="PF00668">
    <property type="entry name" value="Condensation"/>
    <property type="match status" value="1"/>
</dbReference>
<proteinExistence type="predicted"/>
<dbReference type="InterPro" id="IPR020845">
    <property type="entry name" value="AMP-binding_CS"/>
</dbReference>
<dbReference type="CDD" id="cd19531">
    <property type="entry name" value="LCL_NRPS-like"/>
    <property type="match status" value="1"/>
</dbReference>
<accession>A0ABU2WTC1</accession>
<keyword evidence="7" id="KW-1185">Reference proteome</keyword>
<evidence type="ECO:0000256" key="1">
    <source>
        <dbReference type="ARBA" id="ARBA00001957"/>
    </source>
</evidence>
<dbReference type="Gene3D" id="3.30.559.30">
    <property type="entry name" value="Nonribosomal peptide synthetase, condensation domain"/>
    <property type="match status" value="1"/>
</dbReference>
<dbReference type="InterPro" id="IPR023213">
    <property type="entry name" value="CAT-like_dom_sf"/>
</dbReference>
<dbReference type="InterPro" id="IPR029058">
    <property type="entry name" value="AB_hydrolase_fold"/>
</dbReference>
<dbReference type="SUPFAM" id="SSF52777">
    <property type="entry name" value="CoA-dependent acyltransferases"/>
    <property type="match status" value="2"/>
</dbReference>
<dbReference type="Proteomes" id="UP001180973">
    <property type="component" value="Unassembled WGS sequence"/>
</dbReference>
<feature type="region of interest" description="Disordered" evidence="4">
    <location>
        <begin position="959"/>
        <end position="987"/>
    </location>
</feature>
<dbReference type="EMBL" id="JAVRFL010000008">
    <property type="protein sequence ID" value="MDT0529142.1"/>
    <property type="molecule type" value="Genomic_DNA"/>
</dbReference>
<comment type="caution">
    <text evidence="6">The sequence shown here is derived from an EMBL/GenBank/DDBJ whole genome shotgun (WGS) entry which is preliminary data.</text>
</comment>
<dbReference type="PANTHER" id="PTHR45527:SF1">
    <property type="entry name" value="FATTY ACID SYNTHASE"/>
    <property type="match status" value="1"/>
</dbReference>
<evidence type="ECO:0000256" key="3">
    <source>
        <dbReference type="ARBA" id="ARBA00022553"/>
    </source>
</evidence>
<dbReference type="SMART" id="SM00823">
    <property type="entry name" value="PKS_PP"/>
    <property type="match status" value="1"/>
</dbReference>
<dbReference type="NCBIfam" id="TIGR01733">
    <property type="entry name" value="AA-adenyl-dom"/>
    <property type="match status" value="1"/>
</dbReference>
<dbReference type="SUPFAM" id="SSF56801">
    <property type="entry name" value="Acetyl-CoA synthetase-like"/>
    <property type="match status" value="1"/>
</dbReference>
<evidence type="ECO:0000313" key="7">
    <source>
        <dbReference type="Proteomes" id="UP001180973"/>
    </source>
</evidence>
<comment type="cofactor">
    <cofactor evidence="1">
        <name>pantetheine 4'-phosphate</name>
        <dbReference type="ChEBI" id="CHEBI:47942"/>
    </cofactor>
</comment>
<evidence type="ECO:0000313" key="6">
    <source>
        <dbReference type="EMBL" id="MDT0529142.1"/>
    </source>
</evidence>
<dbReference type="Gene3D" id="3.40.50.1820">
    <property type="entry name" value="alpha/beta hydrolase"/>
    <property type="match status" value="1"/>
</dbReference>
<feature type="domain" description="Carrier" evidence="5">
    <location>
        <begin position="982"/>
        <end position="1057"/>
    </location>
</feature>
<dbReference type="InterPro" id="IPR025110">
    <property type="entry name" value="AMP-bd_C"/>
</dbReference>